<dbReference type="PANTHER" id="PTHR37530:SF1">
    <property type="entry name" value="OUTER MEMBRANE PROTEIN SLP"/>
    <property type="match status" value="1"/>
</dbReference>
<dbReference type="PIRSF" id="PIRSF004982">
    <property type="entry name" value="SlP"/>
    <property type="match status" value="1"/>
</dbReference>
<dbReference type="GO" id="GO:0019867">
    <property type="term" value="C:outer membrane"/>
    <property type="evidence" value="ECO:0007669"/>
    <property type="project" value="InterPro"/>
</dbReference>
<evidence type="ECO:0000256" key="1">
    <source>
        <dbReference type="SAM" id="SignalP"/>
    </source>
</evidence>
<proteinExistence type="predicted"/>
<dbReference type="Pfam" id="PF03843">
    <property type="entry name" value="Slp"/>
    <property type="match status" value="1"/>
</dbReference>
<dbReference type="Proteomes" id="UP000319449">
    <property type="component" value="Unassembled WGS sequence"/>
</dbReference>
<sequence length="183" mass="20674">MKGLAILVVMGLMALSGCARVISDQSRSLVDPTVQFAKLRDNPDNYIGKTVLLGGRIASARNTKEGGVLEIVQFELDGDVPRDSFISHGRFLATSVDFLDSLIYKPDRLVTLVGEVKGKKTLPLDAMEYTYPVVAIREIYLWQPSESEKYLLYPPSRYNPYYYGYGSEPYWDRPSLPALQRLW</sequence>
<organism evidence="2 3">
    <name type="scientific">Geobacter argillaceus</name>
    <dbReference type="NCBI Taxonomy" id="345631"/>
    <lineage>
        <taxon>Bacteria</taxon>
        <taxon>Pseudomonadati</taxon>
        <taxon>Thermodesulfobacteriota</taxon>
        <taxon>Desulfuromonadia</taxon>
        <taxon>Geobacterales</taxon>
        <taxon>Geobacteraceae</taxon>
        <taxon>Geobacter</taxon>
    </lineage>
</organism>
<protein>
    <submittedName>
        <fullName evidence="2">Outer membrane lipoprotein</fullName>
    </submittedName>
</protein>
<evidence type="ECO:0000313" key="2">
    <source>
        <dbReference type="EMBL" id="TWJ26418.1"/>
    </source>
</evidence>
<dbReference type="InterPro" id="IPR004658">
    <property type="entry name" value="OMP_Slp"/>
</dbReference>
<name>A0A562W8J6_9BACT</name>
<evidence type="ECO:0000313" key="3">
    <source>
        <dbReference type="Proteomes" id="UP000319449"/>
    </source>
</evidence>
<dbReference type="PROSITE" id="PS51257">
    <property type="entry name" value="PROKAR_LIPOPROTEIN"/>
    <property type="match status" value="1"/>
</dbReference>
<keyword evidence="1" id="KW-0732">Signal</keyword>
<dbReference type="PANTHER" id="PTHR37530">
    <property type="entry name" value="OUTER MEMBRANE PROTEIN SLP"/>
    <property type="match status" value="1"/>
</dbReference>
<keyword evidence="2" id="KW-0449">Lipoprotein</keyword>
<dbReference type="OrthoDB" id="5397282at2"/>
<keyword evidence="3" id="KW-1185">Reference proteome</keyword>
<accession>A0A562W8J6</accession>
<comment type="caution">
    <text evidence="2">The sequence shown here is derived from an EMBL/GenBank/DDBJ whole genome shotgun (WGS) entry which is preliminary data.</text>
</comment>
<dbReference type="RefSeq" id="WP_145019503.1">
    <property type="nucleotide sequence ID" value="NZ_VLLN01000005.1"/>
</dbReference>
<dbReference type="EMBL" id="VLLN01000005">
    <property type="protein sequence ID" value="TWJ26418.1"/>
    <property type="molecule type" value="Genomic_DNA"/>
</dbReference>
<gene>
    <name evidence="2" type="ORF">JN12_01124</name>
</gene>
<feature type="signal peptide" evidence="1">
    <location>
        <begin position="1"/>
        <end position="19"/>
    </location>
</feature>
<reference evidence="2 3" key="1">
    <citation type="submission" date="2019-07" db="EMBL/GenBank/DDBJ databases">
        <title>Genomic Encyclopedia of Archaeal and Bacterial Type Strains, Phase II (KMG-II): from individual species to whole genera.</title>
        <authorList>
            <person name="Goeker M."/>
        </authorList>
    </citation>
    <scope>NUCLEOTIDE SEQUENCE [LARGE SCALE GENOMIC DNA]</scope>
    <source>
        <strain evidence="2 3">ATCC BAA-1139</strain>
    </source>
</reference>
<dbReference type="AlphaFoldDB" id="A0A562W8J6"/>
<feature type="chain" id="PRO_5022052382" evidence="1">
    <location>
        <begin position="20"/>
        <end position="183"/>
    </location>
</feature>